<feature type="domain" description="NAD-dependent epimerase/dehydratase" evidence="2">
    <location>
        <begin position="8"/>
        <end position="212"/>
    </location>
</feature>
<dbReference type="NCBIfam" id="TIGR01777">
    <property type="entry name" value="yfcH"/>
    <property type="match status" value="1"/>
</dbReference>
<accession>A0ABS2KU85</accession>
<dbReference type="InterPro" id="IPR001509">
    <property type="entry name" value="Epimerase_deHydtase"/>
</dbReference>
<comment type="caution">
    <text evidence="4">The sequence shown here is derived from an EMBL/GenBank/DDBJ whole genome shotgun (WGS) entry which is preliminary data.</text>
</comment>
<dbReference type="Gene3D" id="3.40.50.720">
    <property type="entry name" value="NAD(P)-binding Rossmann-like Domain"/>
    <property type="match status" value="1"/>
</dbReference>
<reference evidence="4 5" key="1">
    <citation type="submission" date="2021-01" db="EMBL/GenBank/DDBJ databases">
        <title>Genomics of switchgrass bacterial isolates.</title>
        <authorList>
            <person name="Shade A."/>
        </authorList>
    </citation>
    <scope>NUCLEOTIDE SEQUENCE [LARGE SCALE GENOMIC DNA]</scope>
    <source>
        <strain evidence="4 5">PvP111</strain>
    </source>
</reference>
<proteinExistence type="inferred from homology"/>
<dbReference type="SUPFAM" id="SSF51735">
    <property type="entry name" value="NAD(P)-binding Rossmann-fold domains"/>
    <property type="match status" value="1"/>
</dbReference>
<dbReference type="InterPro" id="IPR036291">
    <property type="entry name" value="NAD(P)-bd_dom_sf"/>
</dbReference>
<gene>
    <name evidence="4" type="ORF">JOE42_002170</name>
</gene>
<dbReference type="Pfam" id="PF08338">
    <property type="entry name" value="DUF1731"/>
    <property type="match status" value="1"/>
</dbReference>
<evidence type="ECO:0000259" key="3">
    <source>
        <dbReference type="Pfam" id="PF08338"/>
    </source>
</evidence>
<evidence type="ECO:0000313" key="5">
    <source>
        <dbReference type="Proteomes" id="UP000703038"/>
    </source>
</evidence>
<organism evidence="4 5">
    <name type="scientific">Rhodococcoides corynebacterioides</name>
    <dbReference type="NCBI Taxonomy" id="53972"/>
    <lineage>
        <taxon>Bacteria</taxon>
        <taxon>Bacillati</taxon>
        <taxon>Actinomycetota</taxon>
        <taxon>Actinomycetes</taxon>
        <taxon>Mycobacteriales</taxon>
        <taxon>Nocardiaceae</taxon>
        <taxon>Rhodococcoides</taxon>
    </lineage>
</organism>
<evidence type="ECO:0000313" key="4">
    <source>
        <dbReference type="EMBL" id="MBM7415437.1"/>
    </source>
</evidence>
<evidence type="ECO:0000259" key="2">
    <source>
        <dbReference type="Pfam" id="PF01370"/>
    </source>
</evidence>
<evidence type="ECO:0000256" key="1">
    <source>
        <dbReference type="ARBA" id="ARBA00009353"/>
    </source>
</evidence>
<feature type="domain" description="DUF1731" evidence="3">
    <location>
        <begin position="247"/>
        <end position="296"/>
    </location>
</feature>
<dbReference type="PANTHER" id="PTHR11092:SF0">
    <property type="entry name" value="EPIMERASE FAMILY PROTEIN SDR39U1"/>
    <property type="match status" value="1"/>
</dbReference>
<dbReference type="RefSeq" id="WP_239532414.1">
    <property type="nucleotide sequence ID" value="NZ_JAFBBK010000001.1"/>
</dbReference>
<sequence>MTRDVRTVVICGATGYIGQYLARAYRDRGIDVRSVGRGAVNDATWSDRDRLTRVLDGADMVINLAGRSVSCRYTKSTADVIFSSRVETTAALGQALSRVDRAPEVWFNASTGTIYRDARDRPMTERDGDVGTGFSVEVARAWERELFDAPTGIRKIALRMAIVLGAGGGAVNPLIDLARLGLGGRMGDGTQMFSWIHVADVLRSIDHLYEREDIAGPVNLATPFAVDNATMMSEVRHHLGRSRGVATPAWLLHAGAAVIRTEPELVLKSRWVDPEVLRRSDFEFEYPRLGPALEQIARHTSRGLLPVALG</sequence>
<comment type="similarity">
    <text evidence="1">Belongs to the NAD(P)-dependent epimerase/dehydratase family. SDR39U1 subfamily.</text>
</comment>
<name>A0ABS2KU85_9NOCA</name>
<dbReference type="InterPro" id="IPR013549">
    <property type="entry name" value="DUF1731"/>
</dbReference>
<dbReference type="Proteomes" id="UP000703038">
    <property type="component" value="Unassembled WGS sequence"/>
</dbReference>
<protein>
    <submittedName>
        <fullName evidence="4">Uncharacterized protein (TIGR01777 family)</fullName>
    </submittedName>
</protein>
<dbReference type="PANTHER" id="PTHR11092">
    <property type="entry name" value="SUGAR NUCLEOTIDE EPIMERASE RELATED"/>
    <property type="match status" value="1"/>
</dbReference>
<keyword evidence="5" id="KW-1185">Reference proteome</keyword>
<dbReference type="Pfam" id="PF01370">
    <property type="entry name" value="Epimerase"/>
    <property type="match status" value="1"/>
</dbReference>
<dbReference type="EMBL" id="JAFBBK010000001">
    <property type="protein sequence ID" value="MBM7415437.1"/>
    <property type="molecule type" value="Genomic_DNA"/>
</dbReference>
<dbReference type="InterPro" id="IPR010099">
    <property type="entry name" value="SDR39U1"/>
</dbReference>